<accession>A0A7C8IWA4</accession>
<dbReference type="EMBL" id="WUBL01000035">
    <property type="protein sequence ID" value="KAF2969484.1"/>
    <property type="molecule type" value="Genomic_DNA"/>
</dbReference>
<comment type="caution">
    <text evidence="8">The sequence shown here is derived from an EMBL/GenBank/DDBJ whole genome shotgun (WGS) entry which is preliminary data.</text>
</comment>
<evidence type="ECO:0000256" key="4">
    <source>
        <dbReference type="ARBA" id="ARBA00022777"/>
    </source>
</evidence>
<keyword evidence="3 6" id="KW-0547">Nucleotide-binding</keyword>
<feature type="domain" description="Protein kinase" evidence="7">
    <location>
        <begin position="64"/>
        <end position="430"/>
    </location>
</feature>
<sequence length="443" mass="49823">MRLLARHLSHLRQANVSLGQLSPFSTMLTSRVLYNHIEDVERLEFYCKGGYHPIEIGRCLRDRYRVVHKLGFGTHSTTWLAQDIQQSEYVAVKVCTADSDGKEVGILAQLTEPTAGTADCGKAMIRPVLGSYTVSGPNGTHPCFVTTPARCSLADAKEASRSRLFQLDVARSLAAQLVMAVAFTHDKGYVHGDLHLGNILLQLTSKFNHLSDQQLYEEFGFPDPEIVRRADGKPLASGVPSHVFSPVWLGEASDKISLTEAKLVLSDFGVAFYPARESRFESYMPLEMRPPEARFEPKTPLSFASDIWSLGCAIWAILAQRSFLDSFLFSEDDATGDQVDALGPLPLEWWEKWEGRSKEFMANGEPKEGRFVWSWDQRFEDSIQQPRRETGMGALDEEEGDAFSEMVRSMLSFKTRDRPNARQVLNSSWMKNWAIPAYEKSRG</sequence>
<evidence type="ECO:0000256" key="6">
    <source>
        <dbReference type="PROSITE-ProRule" id="PRU10141"/>
    </source>
</evidence>
<dbReference type="InterPro" id="IPR051175">
    <property type="entry name" value="CLK_kinases"/>
</dbReference>
<dbReference type="PROSITE" id="PS50011">
    <property type="entry name" value="PROTEIN_KINASE_DOM"/>
    <property type="match status" value="1"/>
</dbReference>
<dbReference type="GO" id="GO:0004674">
    <property type="term" value="F:protein serine/threonine kinase activity"/>
    <property type="evidence" value="ECO:0007669"/>
    <property type="project" value="UniProtKB-KW"/>
</dbReference>
<evidence type="ECO:0000313" key="8">
    <source>
        <dbReference type="EMBL" id="KAF2969484.1"/>
    </source>
</evidence>
<dbReference type="SMART" id="SM00220">
    <property type="entry name" value="S_TKc"/>
    <property type="match status" value="1"/>
</dbReference>
<keyword evidence="2" id="KW-0808">Transferase</keyword>
<protein>
    <recommendedName>
        <fullName evidence="7">Protein kinase domain-containing protein</fullName>
    </recommendedName>
</protein>
<dbReference type="Gene3D" id="3.30.200.20">
    <property type="entry name" value="Phosphorylase Kinase, domain 1"/>
    <property type="match status" value="1"/>
</dbReference>
<dbReference type="Proteomes" id="UP000481858">
    <property type="component" value="Unassembled WGS sequence"/>
</dbReference>
<dbReference type="GO" id="GO:0005524">
    <property type="term" value="F:ATP binding"/>
    <property type="evidence" value="ECO:0007669"/>
    <property type="project" value="UniProtKB-UniRule"/>
</dbReference>
<organism evidence="8 9">
    <name type="scientific">Xylaria multiplex</name>
    <dbReference type="NCBI Taxonomy" id="323545"/>
    <lineage>
        <taxon>Eukaryota</taxon>
        <taxon>Fungi</taxon>
        <taxon>Dikarya</taxon>
        <taxon>Ascomycota</taxon>
        <taxon>Pezizomycotina</taxon>
        <taxon>Sordariomycetes</taxon>
        <taxon>Xylariomycetidae</taxon>
        <taxon>Xylariales</taxon>
        <taxon>Xylariaceae</taxon>
        <taxon>Xylaria</taxon>
    </lineage>
</organism>
<dbReference type="InterPro" id="IPR017441">
    <property type="entry name" value="Protein_kinase_ATP_BS"/>
</dbReference>
<evidence type="ECO:0000256" key="5">
    <source>
        <dbReference type="ARBA" id="ARBA00022840"/>
    </source>
</evidence>
<gene>
    <name evidence="8" type="ORF">GQX73_g4035</name>
</gene>
<dbReference type="OrthoDB" id="5979581at2759"/>
<evidence type="ECO:0000313" key="9">
    <source>
        <dbReference type="Proteomes" id="UP000481858"/>
    </source>
</evidence>
<evidence type="ECO:0000259" key="7">
    <source>
        <dbReference type="PROSITE" id="PS50011"/>
    </source>
</evidence>
<keyword evidence="9" id="KW-1185">Reference proteome</keyword>
<dbReference type="Pfam" id="PF00069">
    <property type="entry name" value="Pkinase"/>
    <property type="match status" value="1"/>
</dbReference>
<name>A0A7C8IWA4_9PEZI</name>
<dbReference type="InParanoid" id="A0A7C8IWA4"/>
<dbReference type="InterPro" id="IPR000719">
    <property type="entry name" value="Prot_kinase_dom"/>
</dbReference>
<proteinExistence type="predicted"/>
<dbReference type="Gene3D" id="1.10.510.10">
    <property type="entry name" value="Transferase(Phosphotransferase) domain 1"/>
    <property type="match status" value="1"/>
</dbReference>
<keyword evidence="1" id="KW-0723">Serine/threonine-protein kinase</keyword>
<dbReference type="GO" id="GO:0005634">
    <property type="term" value="C:nucleus"/>
    <property type="evidence" value="ECO:0007669"/>
    <property type="project" value="TreeGrafter"/>
</dbReference>
<dbReference type="PROSITE" id="PS00107">
    <property type="entry name" value="PROTEIN_KINASE_ATP"/>
    <property type="match status" value="1"/>
</dbReference>
<evidence type="ECO:0000256" key="3">
    <source>
        <dbReference type="ARBA" id="ARBA00022741"/>
    </source>
</evidence>
<dbReference type="PANTHER" id="PTHR45646">
    <property type="entry name" value="SERINE/THREONINE-PROTEIN KINASE DOA-RELATED"/>
    <property type="match status" value="1"/>
</dbReference>
<keyword evidence="4" id="KW-0418">Kinase</keyword>
<reference evidence="8 9" key="1">
    <citation type="submission" date="2019-12" db="EMBL/GenBank/DDBJ databases">
        <title>Draft genome sequence of the ascomycete Xylaria multiplex DSM 110363.</title>
        <authorList>
            <person name="Buettner E."/>
            <person name="Kellner H."/>
        </authorList>
    </citation>
    <scope>NUCLEOTIDE SEQUENCE [LARGE SCALE GENOMIC DNA]</scope>
    <source>
        <strain evidence="8 9">DSM 110363</strain>
    </source>
</reference>
<dbReference type="AlphaFoldDB" id="A0A7C8IWA4"/>
<dbReference type="PANTHER" id="PTHR45646:SF11">
    <property type="entry name" value="SERINE_THREONINE-PROTEIN KINASE DOA"/>
    <property type="match status" value="1"/>
</dbReference>
<dbReference type="SUPFAM" id="SSF56112">
    <property type="entry name" value="Protein kinase-like (PK-like)"/>
    <property type="match status" value="1"/>
</dbReference>
<dbReference type="GO" id="GO:0043484">
    <property type="term" value="P:regulation of RNA splicing"/>
    <property type="evidence" value="ECO:0007669"/>
    <property type="project" value="TreeGrafter"/>
</dbReference>
<evidence type="ECO:0000256" key="2">
    <source>
        <dbReference type="ARBA" id="ARBA00022679"/>
    </source>
</evidence>
<dbReference type="InterPro" id="IPR011009">
    <property type="entry name" value="Kinase-like_dom_sf"/>
</dbReference>
<feature type="binding site" evidence="6">
    <location>
        <position position="93"/>
    </location>
    <ligand>
        <name>ATP</name>
        <dbReference type="ChEBI" id="CHEBI:30616"/>
    </ligand>
</feature>
<keyword evidence="5 6" id="KW-0067">ATP-binding</keyword>
<evidence type="ECO:0000256" key="1">
    <source>
        <dbReference type="ARBA" id="ARBA00022527"/>
    </source>
</evidence>